<dbReference type="InterPro" id="IPR023614">
    <property type="entry name" value="Porin_dom_sf"/>
</dbReference>
<evidence type="ECO:0000256" key="2">
    <source>
        <dbReference type="SAM" id="SignalP"/>
    </source>
</evidence>
<proteinExistence type="predicted"/>
<feature type="coiled-coil region" evidence="1">
    <location>
        <begin position="24"/>
        <end position="51"/>
    </location>
</feature>
<accession>A0ABQ5QFE1</accession>
<comment type="caution">
    <text evidence="3">The sequence shown here is derived from an EMBL/GenBank/DDBJ whole genome shotgun (WGS) entry which is preliminary data.</text>
</comment>
<keyword evidence="4" id="KW-1185">Reference proteome</keyword>
<evidence type="ECO:0000256" key="1">
    <source>
        <dbReference type="SAM" id="Coils"/>
    </source>
</evidence>
<keyword evidence="1" id="KW-0175">Coiled coil</keyword>
<name>A0ABQ5QFE1_9BACT</name>
<organism evidence="3 4">
    <name type="scientific">Geothrix limicola</name>
    <dbReference type="NCBI Taxonomy" id="2927978"/>
    <lineage>
        <taxon>Bacteria</taxon>
        <taxon>Pseudomonadati</taxon>
        <taxon>Acidobacteriota</taxon>
        <taxon>Holophagae</taxon>
        <taxon>Holophagales</taxon>
        <taxon>Holophagaceae</taxon>
        <taxon>Geothrix</taxon>
    </lineage>
</organism>
<sequence>MKAFLTPLMCTLLAGPAFAQEPPKPDQEKRIQDLERKLDILSKQLEAQSTGTQMEAPDQGRFGLGASASKVYDTKGGLSIGGYGEVLYTNTRSKLLPDGSTLPSTAQTDALRAVLYMGYKFNDWIVLNTELEWEHGGYSDRSTDGEAILEFAYLDFLVNRAFNVRAGLLLMPMGFVNELHEPPSRLGARRPFLENEGGIIPTTWRENGVGIHGDLGHGLTYRLFAVNGLDGIGRDADHGFNAEGITGAVQLGKQAQANKLALTGRLDWTFTPGALVGGSFYRGNSNQGGNDTIPDTGVPLDTSIAEVHGEYRARGWQVRAIYAQTSISKAGVEALPAASVLREVGTNQAGGYLEVGYDLLSSGGTRQSLIPFVRYEQLKLQKQVAAGVVADPANDRTYLTFGMDYKPIPQVVVKADYTKADNKAKTAQDQFNLGIGYNF</sequence>
<evidence type="ECO:0000313" key="3">
    <source>
        <dbReference type="EMBL" id="GLH73078.1"/>
    </source>
</evidence>
<dbReference type="RefSeq" id="WP_285573646.1">
    <property type="nucleotide sequence ID" value="NZ_BSDE01000003.1"/>
</dbReference>
<evidence type="ECO:0008006" key="5">
    <source>
        <dbReference type="Google" id="ProtNLM"/>
    </source>
</evidence>
<keyword evidence="2" id="KW-0732">Signal</keyword>
<evidence type="ECO:0000313" key="4">
    <source>
        <dbReference type="Proteomes" id="UP001165069"/>
    </source>
</evidence>
<feature type="chain" id="PRO_5046422532" description="Porin" evidence="2">
    <location>
        <begin position="20"/>
        <end position="439"/>
    </location>
</feature>
<dbReference type="EMBL" id="BSDE01000003">
    <property type="protein sequence ID" value="GLH73078.1"/>
    <property type="molecule type" value="Genomic_DNA"/>
</dbReference>
<dbReference type="Proteomes" id="UP001165069">
    <property type="component" value="Unassembled WGS sequence"/>
</dbReference>
<protein>
    <recommendedName>
        <fullName evidence="5">Porin</fullName>
    </recommendedName>
</protein>
<feature type="signal peptide" evidence="2">
    <location>
        <begin position="1"/>
        <end position="19"/>
    </location>
</feature>
<dbReference type="SUPFAM" id="SSF56935">
    <property type="entry name" value="Porins"/>
    <property type="match status" value="1"/>
</dbReference>
<reference evidence="3 4" key="1">
    <citation type="journal article" date="2023" name="Antonie Van Leeuwenhoek">
        <title>Mesoterricola silvestris gen. nov., sp. nov., Mesoterricola sediminis sp. nov., Geothrix oryzae sp. nov., Geothrix edaphica sp. nov., Geothrix rubra sp. nov., and Geothrix limicola sp. nov., six novel members of Acidobacteriota isolated from soils.</title>
        <authorList>
            <person name="Itoh H."/>
            <person name="Sugisawa Y."/>
            <person name="Mise K."/>
            <person name="Xu Z."/>
            <person name="Kuniyasu M."/>
            <person name="Ushijima N."/>
            <person name="Kawano K."/>
            <person name="Kobayashi E."/>
            <person name="Shiratori Y."/>
            <person name="Masuda Y."/>
            <person name="Senoo K."/>
        </authorList>
    </citation>
    <scope>NUCLEOTIDE SEQUENCE [LARGE SCALE GENOMIC DNA]</scope>
    <source>
        <strain evidence="3 4">Red804</strain>
    </source>
</reference>
<gene>
    <name evidence="3" type="ORF">GETHLI_15800</name>
</gene>
<dbReference type="Gene3D" id="2.40.160.10">
    <property type="entry name" value="Porin"/>
    <property type="match status" value="1"/>
</dbReference>